<keyword evidence="5" id="KW-0175">Coiled coil</keyword>
<dbReference type="InterPro" id="IPR009011">
    <property type="entry name" value="Man6P_isomerase_rcpt-bd_dom_sf"/>
</dbReference>
<dbReference type="Proteomes" id="UP001162090">
    <property type="component" value="Chromosome 2"/>
</dbReference>
<feature type="chain" id="PRO_5041336180" description="Glucosidase 2 subunit beta" evidence="6">
    <location>
        <begin position="21"/>
        <end position="712"/>
    </location>
</feature>
<feature type="domain" description="MRH" evidence="7">
    <location>
        <begin position="547"/>
        <end position="699"/>
    </location>
</feature>
<proteinExistence type="predicted"/>
<dbReference type="PANTHER" id="PTHR12630">
    <property type="entry name" value="N-LINKED OLIGOSACCHARIDE PROCESSING"/>
    <property type="match status" value="1"/>
</dbReference>
<evidence type="ECO:0000256" key="5">
    <source>
        <dbReference type="SAM" id="Coils"/>
    </source>
</evidence>
<dbReference type="PROSITE" id="PS51914">
    <property type="entry name" value="MRH"/>
    <property type="match status" value="1"/>
</dbReference>
<dbReference type="Pfam" id="PF13015">
    <property type="entry name" value="PRKCSH_1"/>
    <property type="match status" value="1"/>
</dbReference>
<reference evidence="8" key="1">
    <citation type="submission" date="2022-10" db="EMBL/GenBank/DDBJ databases">
        <authorList>
            <person name="Byrne P K."/>
        </authorList>
    </citation>
    <scope>NUCLEOTIDE SEQUENCE</scope>
    <source>
        <strain evidence="8">CBS7001</strain>
    </source>
</reference>
<dbReference type="EMBL" id="OX365913">
    <property type="protein sequence ID" value="CAI4055736.1"/>
    <property type="molecule type" value="Genomic_DNA"/>
</dbReference>
<evidence type="ECO:0000256" key="6">
    <source>
        <dbReference type="SAM" id="SignalP"/>
    </source>
</evidence>
<sequence>MVSTPLLFLLLIEQVPLVLSSQQAQGNEPAHVIGVPREKQYLYASNEPDSSKWHCLNRADIVLNLSQINDGICDCPDGSDEPGTAACEEDIFQRVAEQSSDMSKFFYCDNNGFIPRHIRKSDVADGICDCCDCSDELLSNYKPFDVGSDCSKLKKEFDAMVSTELLSYEKGRKALVALEKKYGVKSEVEDTVSSDTLEETKQRLVDDITLLSNKLAKDKVKLDQAKRNYISQLQIEDPILYKFEQMEMNVLISEVLSSFKVVSAVSKSHEDILKILDELSESYTRSLNDEVVNNGIKKFKKLRRKAEKVKITADSAIDDGQRDSLVSYFTEELPQIFLERKSEDSLRYVIGKSNFVKALIEGKINYTNDIMEYVKEYSSIMNDIAQNYNVNFQDAGVKKAVDSYKDYLSEYNTLIQNGQISPSESLLKLLNEVVSFTNENAPKVLSPDANDEEHATNGNGGGALEDLRNKIWDVIPKLDQFSSRGKLVTLKKQLDVYEKDFDQLDAKLKLMKRDPILNDPIDREQDEGNNAIVGELTKLLKGMGSQSYCIEDVLDNYSYMICFQEPMNQGTIYQIESKSNGKKVLIGHFKTLGIDANLNMNKYVEHLKMAYSEDSDLTSHLASMQEDDEKTQNYVFGNLNEFNNGFVLQYENGDQCWNGPHRSATVFVRCSDTFQIRSVHEVTKCNYIFDVSGPLGCNKAFEYKPPKFNLAE</sequence>
<feature type="signal peptide" evidence="6">
    <location>
        <begin position="1"/>
        <end position="20"/>
    </location>
</feature>
<gene>
    <name evidence="8" type="primary">SUVC02G3420</name>
    <name evidence="8" type="ORF">SUVC_02G3420</name>
</gene>
<keyword evidence="3" id="KW-0256">Endoplasmic reticulum</keyword>
<evidence type="ECO:0000256" key="1">
    <source>
        <dbReference type="ARBA" id="ARBA00022387"/>
    </source>
</evidence>
<dbReference type="GO" id="GO:0017177">
    <property type="term" value="C:glucosidase II complex"/>
    <property type="evidence" value="ECO:0007669"/>
    <property type="project" value="TreeGrafter"/>
</dbReference>
<dbReference type="InterPro" id="IPR028146">
    <property type="entry name" value="PRKCSH_N"/>
</dbReference>
<accession>A0AA35JCA8</accession>
<dbReference type="Pfam" id="PF12999">
    <property type="entry name" value="PRKCSH-like"/>
    <property type="match status" value="1"/>
</dbReference>
<evidence type="ECO:0000259" key="7">
    <source>
        <dbReference type="PROSITE" id="PS51914"/>
    </source>
</evidence>
<dbReference type="InterPro" id="IPR039794">
    <property type="entry name" value="Gtb1-like"/>
</dbReference>
<evidence type="ECO:0000256" key="2">
    <source>
        <dbReference type="ARBA" id="ARBA00022729"/>
    </source>
</evidence>
<evidence type="ECO:0000256" key="4">
    <source>
        <dbReference type="ARBA" id="ARBA00023157"/>
    </source>
</evidence>
<evidence type="ECO:0000313" key="9">
    <source>
        <dbReference type="Proteomes" id="UP001162090"/>
    </source>
</evidence>
<dbReference type="PANTHER" id="PTHR12630:SF1">
    <property type="entry name" value="GLUCOSIDASE 2 SUBUNIT BETA"/>
    <property type="match status" value="1"/>
</dbReference>
<evidence type="ECO:0000313" key="8">
    <source>
        <dbReference type="EMBL" id="CAI4055736.1"/>
    </source>
</evidence>
<organism evidence="8 9">
    <name type="scientific">Saccharomyces uvarum</name>
    <name type="common">Yeast</name>
    <name type="synonym">Saccharomyces bayanus var. uvarum</name>
    <dbReference type="NCBI Taxonomy" id="230603"/>
    <lineage>
        <taxon>Eukaryota</taxon>
        <taxon>Fungi</taxon>
        <taxon>Dikarya</taxon>
        <taxon>Ascomycota</taxon>
        <taxon>Saccharomycotina</taxon>
        <taxon>Saccharomycetes</taxon>
        <taxon>Saccharomycetales</taxon>
        <taxon>Saccharomycetaceae</taxon>
        <taxon>Saccharomyces</taxon>
    </lineage>
</organism>
<dbReference type="AlphaFoldDB" id="A0AA35JCA8"/>
<protein>
    <recommendedName>
        <fullName evidence="1">Glucosidase 2 subunit beta</fullName>
    </recommendedName>
</protein>
<dbReference type="SUPFAM" id="SSF50911">
    <property type="entry name" value="Mannose 6-phosphate receptor domain"/>
    <property type="match status" value="1"/>
</dbReference>
<evidence type="ECO:0000256" key="3">
    <source>
        <dbReference type="ARBA" id="ARBA00022824"/>
    </source>
</evidence>
<keyword evidence="4" id="KW-1015">Disulfide bond</keyword>
<dbReference type="InterPro" id="IPR036607">
    <property type="entry name" value="PRKCSH"/>
</dbReference>
<dbReference type="GO" id="GO:0006491">
    <property type="term" value="P:N-glycan processing"/>
    <property type="evidence" value="ECO:0007669"/>
    <property type="project" value="TreeGrafter"/>
</dbReference>
<dbReference type="Gene3D" id="2.70.130.10">
    <property type="entry name" value="Mannose-6-phosphate receptor binding domain"/>
    <property type="match status" value="1"/>
</dbReference>
<name>A0AA35JCA8_SACUV</name>
<dbReference type="InterPro" id="IPR044865">
    <property type="entry name" value="MRH_dom"/>
</dbReference>
<feature type="coiled-coil region" evidence="5">
    <location>
        <begin position="487"/>
        <end position="514"/>
    </location>
</feature>
<keyword evidence="2 6" id="KW-0732">Signal</keyword>